<sequence>MVNNETYIKKERLLASLFFQACLNENKVLEAYVPFALGKLCYRLMVRREWGEQVEKEVIQSTLFLNETDVYYQFGKANGHSKGTIILIHGFVSSCYCFRKIIPKLQKHYDVYAIDLPGFGRSGKRKDFEYSFHNYANVIISFCHLFRLTNVILVGHSMGGQVALYTALQEPNLISKMILMASSGYLKRVRKPFVYASYLPFAKFVMRRWFEGRDYKQSLLQVVYNKKLIDQATITEYTRPFSETQFFDALLGLVRHREGDLSKEDLSHIHHPVLLIWGEEDQVIPIRIGRRLSVDLPNAVFTSFKKTGHLVPEEKPDQVTKLIFTFIENEKAVQ</sequence>
<gene>
    <name evidence="2" type="ORF">JCM9152_2333</name>
</gene>
<dbReference type="EMBL" id="BAUU01000014">
    <property type="protein sequence ID" value="GAE30903.1"/>
    <property type="molecule type" value="Genomic_DNA"/>
</dbReference>
<dbReference type="PRINTS" id="PR00111">
    <property type="entry name" value="ABHYDROLASE"/>
</dbReference>
<evidence type="ECO:0000259" key="1">
    <source>
        <dbReference type="Pfam" id="PF00561"/>
    </source>
</evidence>
<dbReference type="PRINTS" id="PR00412">
    <property type="entry name" value="EPOXHYDRLASE"/>
</dbReference>
<dbReference type="InterPro" id="IPR029058">
    <property type="entry name" value="AB_hydrolase_fold"/>
</dbReference>
<comment type="caution">
    <text evidence="2">The sequence shown here is derived from an EMBL/GenBank/DDBJ whole genome shotgun (WGS) entry which is preliminary data.</text>
</comment>
<reference evidence="2" key="1">
    <citation type="journal article" date="2014" name="Genome Announc.">
        <title>Draft Genome Sequences of Three Alkaliphilic Bacillus Strains, Bacillus wakoensis JCM 9140T, Bacillus akibai JCM 9157T, and Bacillus hemicellulosilyticus JCM 9152T.</title>
        <authorList>
            <person name="Yuki M."/>
            <person name="Oshima K."/>
            <person name="Suda W."/>
            <person name="Oshida Y."/>
            <person name="Kitamura K."/>
            <person name="Iida T."/>
            <person name="Hattori M."/>
            <person name="Ohkuma M."/>
        </authorList>
    </citation>
    <scope>NUCLEOTIDE SEQUENCE [LARGE SCALE GENOMIC DNA]</scope>
    <source>
        <strain evidence="2">JCM 9152</strain>
    </source>
</reference>
<dbReference type="Proteomes" id="UP000018895">
    <property type="component" value="Unassembled WGS sequence"/>
</dbReference>
<keyword evidence="2" id="KW-0378">Hydrolase</keyword>
<dbReference type="Gene3D" id="3.40.50.1820">
    <property type="entry name" value="alpha/beta hydrolase"/>
    <property type="match status" value="1"/>
</dbReference>
<dbReference type="SUPFAM" id="SSF53474">
    <property type="entry name" value="alpha/beta-Hydrolases"/>
    <property type="match status" value="1"/>
</dbReference>
<evidence type="ECO:0000313" key="3">
    <source>
        <dbReference type="Proteomes" id="UP000018895"/>
    </source>
</evidence>
<feature type="domain" description="AB hydrolase-1" evidence="1">
    <location>
        <begin position="84"/>
        <end position="215"/>
    </location>
</feature>
<organism evidence="2 3">
    <name type="scientific">Halalkalibacter hemicellulosilyticusJCM 9152</name>
    <dbReference type="NCBI Taxonomy" id="1236971"/>
    <lineage>
        <taxon>Bacteria</taxon>
        <taxon>Bacillati</taxon>
        <taxon>Bacillota</taxon>
        <taxon>Bacilli</taxon>
        <taxon>Bacillales</taxon>
        <taxon>Bacillaceae</taxon>
        <taxon>Halalkalibacter</taxon>
    </lineage>
</organism>
<evidence type="ECO:0000313" key="2">
    <source>
        <dbReference type="EMBL" id="GAE30903.1"/>
    </source>
</evidence>
<keyword evidence="3" id="KW-1185">Reference proteome</keyword>
<dbReference type="STRING" id="1236971.JCM9152_2333"/>
<proteinExistence type="predicted"/>
<name>W4QGZ0_9BACI</name>
<dbReference type="InterPro" id="IPR000639">
    <property type="entry name" value="Epox_hydrolase-like"/>
</dbReference>
<dbReference type="GO" id="GO:0016787">
    <property type="term" value="F:hydrolase activity"/>
    <property type="evidence" value="ECO:0007669"/>
    <property type="project" value="UniProtKB-KW"/>
</dbReference>
<dbReference type="PANTHER" id="PTHR46438">
    <property type="entry name" value="ALPHA/BETA-HYDROLASES SUPERFAMILY PROTEIN"/>
    <property type="match status" value="1"/>
</dbReference>
<dbReference type="PANTHER" id="PTHR46438:SF11">
    <property type="entry name" value="LIPASE-RELATED"/>
    <property type="match status" value="1"/>
</dbReference>
<dbReference type="InterPro" id="IPR000073">
    <property type="entry name" value="AB_hydrolase_1"/>
</dbReference>
<dbReference type="AlphaFoldDB" id="W4QGZ0"/>
<accession>W4QGZ0</accession>
<dbReference type="Pfam" id="PF00561">
    <property type="entry name" value="Abhydrolase_1"/>
    <property type="match status" value="1"/>
</dbReference>
<protein>
    <submittedName>
        <fullName evidence="2">Hydrolase</fullName>
    </submittedName>
</protein>